<evidence type="ECO:0000313" key="2">
    <source>
        <dbReference type="EMBL" id="SCM68260.1"/>
    </source>
</evidence>
<dbReference type="Pfam" id="PF04632">
    <property type="entry name" value="FUSC"/>
    <property type="match status" value="1"/>
</dbReference>
<accession>A0A1M4N091</accession>
<feature type="transmembrane region" description="Helical" evidence="1">
    <location>
        <begin position="366"/>
        <end position="382"/>
    </location>
</feature>
<feature type="transmembrane region" description="Helical" evidence="1">
    <location>
        <begin position="388"/>
        <end position="408"/>
    </location>
</feature>
<feature type="transmembrane region" description="Helical" evidence="1">
    <location>
        <begin position="441"/>
        <end position="462"/>
    </location>
</feature>
<feature type="transmembrane region" description="Helical" evidence="1">
    <location>
        <begin position="53"/>
        <end position="72"/>
    </location>
</feature>
<dbReference type="Proteomes" id="UP000184085">
    <property type="component" value="Unassembled WGS sequence"/>
</dbReference>
<feature type="transmembrane region" description="Helical" evidence="1">
    <location>
        <begin position="104"/>
        <end position="122"/>
    </location>
</feature>
<dbReference type="GO" id="GO:0022857">
    <property type="term" value="F:transmembrane transporter activity"/>
    <property type="evidence" value="ECO:0007669"/>
    <property type="project" value="InterPro"/>
</dbReference>
<dbReference type="EMBL" id="FMJB01000055">
    <property type="protein sequence ID" value="SCM68260.1"/>
    <property type="molecule type" value="Genomic_DNA"/>
</dbReference>
<organism evidence="2 3">
    <name type="scientific">Donghicola eburneus</name>
    <dbReference type="NCBI Taxonomy" id="393278"/>
    <lineage>
        <taxon>Bacteria</taxon>
        <taxon>Pseudomonadati</taxon>
        <taxon>Pseudomonadota</taxon>
        <taxon>Alphaproteobacteria</taxon>
        <taxon>Rhodobacterales</taxon>
        <taxon>Roseobacteraceae</taxon>
        <taxon>Donghicola</taxon>
    </lineage>
</organism>
<name>A0A1M4N091_9RHOB</name>
<dbReference type="RefSeq" id="WP_072706897.1">
    <property type="nucleotide sequence ID" value="NZ_FMJB01000055.1"/>
</dbReference>
<feature type="transmembrane region" description="Helical" evidence="1">
    <location>
        <begin position="128"/>
        <end position="153"/>
    </location>
</feature>
<keyword evidence="1" id="KW-0472">Membrane</keyword>
<sequence>MTRSDWARAASLGMAAWMSFVVATALGVDHAFWAAMPVWVVAQPWRGVTMERALWRLVGTIVGGAAGLALLAVSPSPWVTGIGMSALVALGAALVHLWSGVRSYMPLMCAITVGVVVVPAMLDPSAEITLALDRLLCTLIGGLSIAVFVAPFTPHADKQSFRKAGADLAERFIGTARLLLDADASDAQLDAAVAETVGQGAALEARARLVAAGSRDGYRRMAALDAILAAGLGLLEAATAASEDPEQRELAIQALDTHADRPEPTSAQALFPAVVRLIEAQRALQIASEDLQSVAPSGRDFRKLVPPNNPALALRGALLAAAGGLVGSALFILTGSFIGELTAFSMVIFSLVLGSMPVPQNIAPKLVIGVFAGASAGVLYRLGVQPFVTDWVTLVLGLLPFVAVGAIARANPRTATYALDANMCFMLASQAGAAAAPLPVVLGSGAAMIGGTIAVVLCIMALPRPGRGLITKTEDRLIRDLNALSARREAVDPHRWSALWGRRILTLATALDTAGEGLPRQFFGLAGQGYQILGRHSKTG</sequence>
<dbReference type="InterPro" id="IPR006726">
    <property type="entry name" value="PHBA_efflux_AaeB/fusaric-R"/>
</dbReference>
<evidence type="ECO:0000313" key="3">
    <source>
        <dbReference type="Proteomes" id="UP000184085"/>
    </source>
</evidence>
<dbReference type="GO" id="GO:0005886">
    <property type="term" value="C:plasma membrane"/>
    <property type="evidence" value="ECO:0007669"/>
    <property type="project" value="InterPro"/>
</dbReference>
<feature type="transmembrane region" description="Helical" evidence="1">
    <location>
        <begin position="78"/>
        <end position="97"/>
    </location>
</feature>
<protein>
    <submittedName>
        <fullName evidence="2">Uncharacterized protein</fullName>
    </submittedName>
</protein>
<proteinExistence type="predicted"/>
<evidence type="ECO:0000256" key="1">
    <source>
        <dbReference type="SAM" id="Phobius"/>
    </source>
</evidence>
<gene>
    <name evidence="2" type="ORF">KARMA_2475</name>
</gene>
<reference evidence="3" key="1">
    <citation type="submission" date="2016-09" db="EMBL/GenBank/DDBJ databases">
        <authorList>
            <person name="Wibberg D."/>
        </authorList>
    </citation>
    <scope>NUCLEOTIDE SEQUENCE [LARGE SCALE GENOMIC DNA]</scope>
</reference>
<feature type="transmembrane region" description="Helical" evidence="1">
    <location>
        <begin position="15"/>
        <end position="41"/>
    </location>
</feature>
<dbReference type="AlphaFoldDB" id="A0A1M4N091"/>
<keyword evidence="3" id="KW-1185">Reference proteome</keyword>
<keyword evidence="1" id="KW-0812">Transmembrane</keyword>
<keyword evidence="1" id="KW-1133">Transmembrane helix</keyword>